<evidence type="ECO:0000256" key="1">
    <source>
        <dbReference type="SAM" id="MobiDB-lite"/>
    </source>
</evidence>
<feature type="region of interest" description="Disordered" evidence="1">
    <location>
        <begin position="1"/>
        <end position="23"/>
    </location>
</feature>
<feature type="compositionally biased region" description="Basic and acidic residues" evidence="1">
    <location>
        <begin position="14"/>
        <end position="23"/>
    </location>
</feature>
<dbReference type="Proteomes" id="UP000299102">
    <property type="component" value="Unassembled WGS sequence"/>
</dbReference>
<keyword evidence="3" id="KW-1185">Reference proteome</keyword>
<name>A0A4C1WLE9_EUMVA</name>
<dbReference type="AlphaFoldDB" id="A0A4C1WLE9"/>
<reference evidence="2 3" key="1">
    <citation type="journal article" date="2019" name="Commun. Biol.">
        <title>The bagworm genome reveals a unique fibroin gene that provides high tensile strength.</title>
        <authorList>
            <person name="Kono N."/>
            <person name="Nakamura H."/>
            <person name="Ohtoshi R."/>
            <person name="Tomita M."/>
            <person name="Numata K."/>
            <person name="Arakawa K."/>
        </authorList>
    </citation>
    <scope>NUCLEOTIDE SEQUENCE [LARGE SCALE GENOMIC DNA]</scope>
</reference>
<proteinExistence type="predicted"/>
<evidence type="ECO:0000313" key="2">
    <source>
        <dbReference type="EMBL" id="GBP51129.1"/>
    </source>
</evidence>
<sequence>MVGKRRAGKKITRRKENKENKLLKDTVSEEDHLIKKIDKAAREKDLGEECLATRHNCRKWSPNWNILPPVNSWKQENRPPPAYAQRRAIHHTDTRSSPDVDVLTYLIISVLFPSVFCQASRAPLALMSVCRPLILAYISHLTLHSLLKNATKIVYDTNLESTTKSTHPPSDILFLPKMPTLVIPLELRGFMDGDDHLLGTHMLQACDLHTSNNLKPLAPCLSKKFKPPVWDKAIVLRTTADYSPLTR</sequence>
<feature type="compositionally biased region" description="Basic residues" evidence="1">
    <location>
        <begin position="1"/>
        <end position="13"/>
    </location>
</feature>
<comment type="caution">
    <text evidence="2">The sequence shown here is derived from an EMBL/GenBank/DDBJ whole genome shotgun (WGS) entry which is preliminary data.</text>
</comment>
<evidence type="ECO:0000313" key="3">
    <source>
        <dbReference type="Proteomes" id="UP000299102"/>
    </source>
</evidence>
<dbReference type="EMBL" id="BGZK01000575">
    <property type="protein sequence ID" value="GBP51129.1"/>
    <property type="molecule type" value="Genomic_DNA"/>
</dbReference>
<gene>
    <name evidence="2" type="ORF">EVAR_33880_1</name>
</gene>
<protein>
    <submittedName>
        <fullName evidence="2">Uncharacterized protein</fullName>
    </submittedName>
</protein>
<accession>A0A4C1WLE9</accession>
<organism evidence="2 3">
    <name type="scientific">Eumeta variegata</name>
    <name type="common">Bagworm moth</name>
    <name type="synonym">Eumeta japonica</name>
    <dbReference type="NCBI Taxonomy" id="151549"/>
    <lineage>
        <taxon>Eukaryota</taxon>
        <taxon>Metazoa</taxon>
        <taxon>Ecdysozoa</taxon>
        <taxon>Arthropoda</taxon>
        <taxon>Hexapoda</taxon>
        <taxon>Insecta</taxon>
        <taxon>Pterygota</taxon>
        <taxon>Neoptera</taxon>
        <taxon>Endopterygota</taxon>
        <taxon>Lepidoptera</taxon>
        <taxon>Glossata</taxon>
        <taxon>Ditrysia</taxon>
        <taxon>Tineoidea</taxon>
        <taxon>Psychidae</taxon>
        <taxon>Oiketicinae</taxon>
        <taxon>Eumeta</taxon>
    </lineage>
</organism>